<name>A0ABU1FFW6_9MICO</name>
<dbReference type="InterPro" id="IPR006016">
    <property type="entry name" value="UspA"/>
</dbReference>
<dbReference type="Gene3D" id="3.40.50.12370">
    <property type="match status" value="1"/>
</dbReference>
<dbReference type="Pfam" id="PF00582">
    <property type="entry name" value="Usp"/>
    <property type="match status" value="2"/>
</dbReference>
<dbReference type="PRINTS" id="PR01438">
    <property type="entry name" value="UNVRSLSTRESS"/>
</dbReference>
<dbReference type="CDD" id="cd00293">
    <property type="entry name" value="USP-like"/>
    <property type="match status" value="1"/>
</dbReference>
<feature type="domain" description="UspA" evidence="2">
    <location>
        <begin position="232"/>
        <end position="281"/>
    </location>
</feature>
<dbReference type="SUPFAM" id="SSF52402">
    <property type="entry name" value="Adenine nucleotide alpha hydrolases-like"/>
    <property type="match status" value="2"/>
</dbReference>
<evidence type="ECO:0000259" key="2">
    <source>
        <dbReference type="Pfam" id="PF00582"/>
    </source>
</evidence>
<organism evidence="3 4">
    <name type="scientific">Agromyces indicus</name>
    <dbReference type="NCBI Taxonomy" id="758919"/>
    <lineage>
        <taxon>Bacteria</taxon>
        <taxon>Bacillati</taxon>
        <taxon>Actinomycetota</taxon>
        <taxon>Actinomycetes</taxon>
        <taxon>Micrococcales</taxon>
        <taxon>Microbacteriaceae</taxon>
        <taxon>Agromyces</taxon>
    </lineage>
</organism>
<comment type="similarity">
    <text evidence="1">Belongs to the universal stress protein A family.</text>
</comment>
<evidence type="ECO:0000256" key="1">
    <source>
        <dbReference type="ARBA" id="ARBA00008791"/>
    </source>
</evidence>
<dbReference type="Proteomes" id="UP001260072">
    <property type="component" value="Unassembled WGS sequence"/>
</dbReference>
<dbReference type="InterPro" id="IPR006015">
    <property type="entry name" value="Universal_stress_UspA"/>
</dbReference>
<dbReference type="Gene3D" id="3.40.50.620">
    <property type="entry name" value="HUPs"/>
    <property type="match status" value="1"/>
</dbReference>
<dbReference type="PANTHER" id="PTHR46268:SF6">
    <property type="entry name" value="UNIVERSAL STRESS PROTEIN UP12"/>
    <property type="match status" value="1"/>
</dbReference>
<proteinExistence type="inferred from homology"/>
<sequence length="286" mass="29759">MTTTSAGGRPVRVLFGYDASRSAMDAVETAARLLPGASATVLFLWEPPFASAELRQRLASRAQSVDRLIDLLEDEGRAEAERHVAQGVVLASTAGWDAAPRLERSFNEGYQMARIAEQDAFDLIVVGSRGMSGAQAMLGSTSDLIVHVSRVPVLVVPAALMSAERAAAGSGPILIAFDGSPGAEAAAAAAQRLFPGRELERVATVPEGEAHPEGEATMVPLRGRAGSARAVAGTLAEYAAERGAAAIVVGSRGRSASRELLLGSVAKAVLHHAHRPVLVLPHPRSP</sequence>
<reference evidence="4" key="1">
    <citation type="submission" date="2023-07" db="EMBL/GenBank/DDBJ databases">
        <title>Description of three actinobacteria isolated from air of manufacturing shop in a pharmaceutical factory.</title>
        <authorList>
            <person name="Zhang D.-F."/>
        </authorList>
    </citation>
    <scope>NUCLEOTIDE SEQUENCE [LARGE SCALE GENOMIC DNA]</scope>
    <source>
        <strain evidence="4">CCTCC AB 2011122</strain>
    </source>
</reference>
<protein>
    <submittedName>
        <fullName evidence="3">Universal stress protein</fullName>
    </submittedName>
</protein>
<evidence type="ECO:0000313" key="3">
    <source>
        <dbReference type="EMBL" id="MDR5690662.1"/>
    </source>
</evidence>
<comment type="caution">
    <text evidence="3">The sequence shown here is derived from an EMBL/GenBank/DDBJ whole genome shotgun (WGS) entry which is preliminary data.</text>
</comment>
<feature type="domain" description="UspA" evidence="2">
    <location>
        <begin position="12"/>
        <end position="157"/>
    </location>
</feature>
<dbReference type="PANTHER" id="PTHR46268">
    <property type="entry name" value="STRESS RESPONSE PROTEIN NHAX"/>
    <property type="match status" value="1"/>
</dbReference>
<accession>A0ABU1FFW6</accession>
<keyword evidence="4" id="KW-1185">Reference proteome</keyword>
<dbReference type="InterPro" id="IPR014729">
    <property type="entry name" value="Rossmann-like_a/b/a_fold"/>
</dbReference>
<dbReference type="RefSeq" id="WP_310519390.1">
    <property type="nucleotide sequence ID" value="NZ_BAABBS010000001.1"/>
</dbReference>
<dbReference type="EMBL" id="JAVKGS010000001">
    <property type="protein sequence ID" value="MDR5690662.1"/>
    <property type="molecule type" value="Genomic_DNA"/>
</dbReference>
<evidence type="ECO:0000313" key="4">
    <source>
        <dbReference type="Proteomes" id="UP001260072"/>
    </source>
</evidence>
<gene>
    <name evidence="3" type="ORF">RH861_01145</name>
</gene>